<keyword evidence="4" id="KW-1185">Reference proteome</keyword>
<dbReference type="InterPro" id="IPR055936">
    <property type="entry name" value="DUF7514"/>
</dbReference>
<evidence type="ECO:0000313" key="4">
    <source>
        <dbReference type="Proteomes" id="UP001628179"/>
    </source>
</evidence>
<feature type="compositionally biased region" description="Basic and acidic residues" evidence="1">
    <location>
        <begin position="446"/>
        <end position="462"/>
    </location>
</feature>
<feature type="region of interest" description="Disordered" evidence="1">
    <location>
        <begin position="389"/>
        <end position="519"/>
    </location>
</feature>
<dbReference type="PANTHER" id="PTHR39611">
    <property type="entry name" value="HYDROXYPROLINE-RICH GLYCOPROTEIN DZ-HRGP-RELATED"/>
    <property type="match status" value="1"/>
</dbReference>
<protein>
    <recommendedName>
        <fullName evidence="2">DUF7514 domain-containing protein</fullName>
    </recommendedName>
</protein>
<dbReference type="Pfam" id="PF24355">
    <property type="entry name" value="DUF7514"/>
    <property type="match status" value="1"/>
</dbReference>
<feature type="domain" description="DUF7514" evidence="2">
    <location>
        <begin position="213"/>
        <end position="382"/>
    </location>
</feature>
<feature type="region of interest" description="Disordered" evidence="1">
    <location>
        <begin position="1"/>
        <end position="83"/>
    </location>
</feature>
<sequence length="519" mass="57166">MASFQSPDWDTWLATPPTPPTKPFTENVGVFAFSPSPRPTVHDQCEDDESDLEEVDPDSESYDESDVEAEGQEGGKTMPVKSNPDEAITVAGVGEPPRSPTRPQSLDMLAEIRKMIKEELGQFGSPSGSGAKDIGQTQQPSNMHAGSVTSPPASSSFNRGACISQQMARPPDPPALSPKTQASIQWNNTVPPLQSSTNPSSPIEISAVDLKWGVLFDQQGLPTKRWDQVIKGLGRYLMDEFMPQKTAVITPEKMAAFYSHHKLDAEMFPFPDIFRNGSGGPHTKIADLYHHLGCEYYLVPVEARFRPTIPGLTLLGWTQWMTLAVRAHPDDEARRLARIVETLPINADSLLDGKPERLPKQISRRLLPEKPDWRSRELFDEALKLAIGAAQPPHPIPSKTPSVASDSDRRPSVSRASSPRSRYRPPDRSSTGIPSPSSSQIGQSADDDRRRSERDRERERESGPSYYRDGQARRDPPHLTTRPPPPSSRRRNTAGPLTPPTRFDGSREGLHGAHGAVAV</sequence>
<proteinExistence type="predicted"/>
<dbReference type="EMBL" id="BAAFSV010000002">
    <property type="protein sequence ID" value="GAB1312949.1"/>
    <property type="molecule type" value="Genomic_DNA"/>
</dbReference>
<feature type="region of interest" description="Disordered" evidence="1">
    <location>
        <begin position="121"/>
        <end position="158"/>
    </location>
</feature>
<dbReference type="RefSeq" id="XP_070914681.1">
    <property type="nucleotide sequence ID" value="XM_071058580.1"/>
</dbReference>
<comment type="caution">
    <text evidence="3">The sequence shown here is derived from an EMBL/GenBank/DDBJ whole genome shotgun (WGS) entry which is preliminary data.</text>
</comment>
<organism evidence="3 4">
    <name type="scientific">Madurella fahalii</name>
    <dbReference type="NCBI Taxonomy" id="1157608"/>
    <lineage>
        <taxon>Eukaryota</taxon>
        <taxon>Fungi</taxon>
        <taxon>Dikarya</taxon>
        <taxon>Ascomycota</taxon>
        <taxon>Pezizomycotina</taxon>
        <taxon>Sordariomycetes</taxon>
        <taxon>Sordariomycetidae</taxon>
        <taxon>Sordariales</taxon>
        <taxon>Sordariales incertae sedis</taxon>
        <taxon>Madurella</taxon>
    </lineage>
</organism>
<feature type="compositionally biased region" description="Acidic residues" evidence="1">
    <location>
        <begin position="45"/>
        <end position="71"/>
    </location>
</feature>
<name>A0ABQ0G5D3_9PEZI</name>
<evidence type="ECO:0000313" key="3">
    <source>
        <dbReference type="EMBL" id="GAB1312949.1"/>
    </source>
</evidence>
<gene>
    <name evidence="3" type="ORF">MFIFM68171_03159</name>
</gene>
<dbReference type="Proteomes" id="UP001628179">
    <property type="component" value="Unassembled WGS sequence"/>
</dbReference>
<feature type="compositionally biased region" description="Low complexity" evidence="1">
    <location>
        <begin position="428"/>
        <end position="444"/>
    </location>
</feature>
<dbReference type="PANTHER" id="PTHR39611:SF1">
    <property type="entry name" value="HYDROXYPROLINE-RICH GLYCOPROTEIN DZ-HRGP"/>
    <property type="match status" value="1"/>
</dbReference>
<evidence type="ECO:0000256" key="1">
    <source>
        <dbReference type="SAM" id="MobiDB-lite"/>
    </source>
</evidence>
<feature type="compositionally biased region" description="Polar residues" evidence="1">
    <location>
        <begin position="135"/>
        <end position="158"/>
    </location>
</feature>
<dbReference type="GeneID" id="98173903"/>
<reference evidence="3 4" key="1">
    <citation type="submission" date="2024-09" db="EMBL/GenBank/DDBJ databases">
        <title>Itraconazole resistance in Madurella fahalii resulting from another homologue of gene encoding cytochrome P450 14-alpha sterol demethylase (CYP51).</title>
        <authorList>
            <person name="Yoshioka I."/>
            <person name="Fahal A.H."/>
            <person name="Kaneko S."/>
            <person name="Yaguchi T."/>
        </authorList>
    </citation>
    <scope>NUCLEOTIDE SEQUENCE [LARGE SCALE GENOMIC DNA]</scope>
    <source>
        <strain evidence="3 4">IFM 68171</strain>
    </source>
</reference>
<accession>A0ABQ0G5D3</accession>
<evidence type="ECO:0000259" key="2">
    <source>
        <dbReference type="Pfam" id="PF24355"/>
    </source>
</evidence>